<keyword evidence="1" id="KW-0175">Coiled coil</keyword>
<accession>A0A9P6XGJ5</accession>
<organism evidence="3 4">
    <name type="scientific">Rhizopus oryzae</name>
    <name type="common">Mucormycosis agent</name>
    <name type="synonym">Rhizopus arrhizus var. delemar</name>
    <dbReference type="NCBI Taxonomy" id="64495"/>
    <lineage>
        <taxon>Eukaryota</taxon>
        <taxon>Fungi</taxon>
        <taxon>Fungi incertae sedis</taxon>
        <taxon>Mucoromycota</taxon>
        <taxon>Mucoromycotina</taxon>
        <taxon>Mucoromycetes</taxon>
        <taxon>Mucorales</taxon>
        <taxon>Mucorineae</taxon>
        <taxon>Rhizopodaceae</taxon>
        <taxon>Rhizopus</taxon>
    </lineage>
</organism>
<dbReference type="EMBL" id="JAANQT010000239">
    <property type="protein sequence ID" value="KAG1312879.1"/>
    <property type="molecule type" value="Genomic_DNA"/>
</dbReference>
<evidence type="ECO:0000313" key="3">
    <source>
        <dbReference type="EMBL" id="KAG1312879.1"/>
    </source>
</evidence>
<dbReference type="Gene3D" id="1.20.5.190">
    <property type="match status" value="1"/>
</dbReference>
<dbReference type="SMART" id="SM00015">
    <property type="entry name" value="IQ"/>
    <property type="match status" value="1"/>
</dbReference>
<dbReference type="PROSITE" id="PS50096">
    <property type="entry name" value="IQ"/>
    <property type="match status" value="1"/>
</dbReference>
<feature type="coiled-coil region" evidence="1">
    <location>
        <begin position="208"/>
        <end position="252"/>
    </location>
</feature>
<dbReference type="Proteomes" id="UP000716291">
    <property type="component" value="Unassembled WGS sequence"/>
</dbReference>
<name>A0A9P6XGJ5_RHIOR</name>
<feature type="region of interest" description="Disordered" evidence="2">
    <location>
        <begin position="373"/>
        <end position="415"/>
    </location>
</feature>
<keyword evidence="4" id="KW-1185">Reference proteome</keyword>
<dbReference type="CDD" id="cd23767">
    <property type="entry name" value="IQCD"/>
    <property type="match status" value="1"/>
</dbReference>
<evidence type="ECO:0000256" key="2">
    <source>
        <dbReference type="SAM" id="MobiDB-lite"/>
    </source>
</evidence>
<dbReference type="AlphaFoldDB" id="A0A9P6XGJ5"/>
<dbReference type="OrthoDB" id="2385347at2759"/>
<sequence length="415" mass="48962">MESFYKEEEQYYNEEEPVLIIQNLNKEQHQFQFPSHSTLESLAYLDQGENRDTFFDSTSFTAVLCNMSTWHETDNNPSAISHKSSFESIQPSNFQESLSTKTNELRVLIRLNKQKYNSPITIIRYTTIASTIDEGYDDDNMTEDDGKELESECHFYSIQDDLDLLRDKAAIKIQSLWRGYISRRNNNNKQSLMFQLAHLCGTIHKRQMSKFQKRMDALENRVNKVSQLEKRIEELEKRLEQETAMRRAFENTVEDMTVLIDQQQKVLYDRLEEEVSLRQSYEHRMNQALDQMEPLESRLKKEVNARNKVEEMLTRVLDQMHQTETSRLQQIKKDAELRRIMQSKLELAFEEISHLKSTNHLQSLAVTRETRTPTLNKRRQAASSPVSRVQIERPSVIPSNRRPTMTPNKRTLSRK</sequence>
<evidence type="ECO:0000313" key="4">
    <source>
        <dbReference type="Proteomes" id="UP000716291"/>
    </source>
</evidence>
<proteinExistence type="predicted"/>
<dbReference type="Pfam" id="PF00612">
    <property type="entry name" value="IQ"/>
    <property type="match status" value="1"/>
</dbReference>
<reference evidence="3" key="1">
    <citation type="journal article" date="2020" name="Microb. Genom.">
        <title>Genetic diversity of clinical and environmental Mucorales isolates obtained from an investigation of mucormycosis cases among solid organ transplant recipients.</title>
        <authorList>
            <person name="Nguyen M.H."/>
            <person name="Kaul D."/>
            <person name="Muto C."/>
            <person name="Cheng S.J."/>
            <person name="Richter R.A."/>
            <person name="Bruno V.M."/>
            <person name="Liu G."/>
            <person name="Beyhan S."/>
            <person name="Sundermann A.J."/>
            <person name="Mounaud S."/>
            <person name="Pasculle A.W."/>
            <person name="Nierman W.C."/>
            <person name="Driscoll E."/>
            <person name="Cumbie R."/>
            <person name="Clancy C.J."/>
            <person name="Dupont C.L."/>
        </authorList>
    </citation>
    <scope>NUCLEOTIDE SEQUENCE</scope>
    <source>
        <strain evidence="3">GL11</strain>
    </source>
</reference>
<dbReference type="InterPro" id="IPR000048">
    <property type="entry name" value="IQ_motif_EF-hand-BS"/>
</dbReference>
<protein>
    <submittedName>
        <fullName evidence="3">Uncharacterized protein</fullName>
    </submittedName>
</protein>
<feature type="compositionally biased region" description="Polar residues" evidence="2">
    <location>
        <begin position="397"/>
        <end position="415"/>
    </location>
</feature>
<comment type="caution">
    <text evidence="3">The sequence shown here is derived from an EMBL/GenBank/DDBJ whole genome shotgun (WGS) entry which is preliminary data.</text>
</comment>
<gene>
    <name evidence="3" type="ORF">G6F64_002673</name>
</gene>
<evidence type="ECO:0000256" key="1">
    <source>
        <dbReference type="SAM" id="Coils"/>
    </source>
</evidence>